<sequence>MRVFFLFIDMLIRNGFSWFSSWFSSLPFCFTLLQAGVPILRAYLLLRNLLKNIIAELLDLCQSFLSLPPKKNPHFAPLKDERRAANLSAVGGSSAGSKWSGGFLPVSS</sequence>
<reference evidence="2 3" key="1">
    <citation type="submission" date="2024-01" db="EMBL/GenBank/DDBJ databases">
        <title>The genomes of 5 underutilized Papilionoideae crops provide insights into root nodulation and disease resistanc.</title>
        <authorList>
            <person name="Jiang F."/>
        </authorList>
    </citation>
    <scope>NUCLEOTIDE SEQUENCE [LARGE SCALE GENOMIC DNA]</scope>
    <source>
        <strain evidence="2">LVBAO_FW01</strain>
        <tissue evidence="2">Leaves</tissue>
    </source>
</reference>
<dbReference type="AlphaFoldDB" id="A0AAN9LM85"/>
<protein>
    <submittedName>
        <fullName evidence="2">Uncharacterized protein</fullName>
    </submittedName>
</protein>
<accession>A0AAN9LM85</accession>
<keyword evidence="3" id="KW-1185">Reference proteome</keyword>
<feature type="compositionally biased region" description="Low complexity" evidence="1">
    <location>
        <begin position="89"/>
        <end position="102"/>
    </location>
</feature>
<dbReference type="Proteomes" id="UP001367508">
    <property type="component" value="Unassembled WGS sequence"/>
</dbReference>
<evidence type="ECO:0000313" key="2">
    <source>
        <dbReference type="EMBL" id="KAK7338536.1"/>
    </source>
</evidence>
<organism evidence="2 3">
    <name type="scientific">Canavalia gladiata</name>
    <name type="common">Sword bean</name>
    <name type="synonym">Dolichos gladiatus</name>
    <dbReference type="NCBI Taxonomy" id="3824"/>
    <lineage>
        <taxon>Eukaryota</taxon>
        <taxon>Viridiplantae</taxon>
        <taxon>Streptophyta</taxon>
        <taxon>Embryophyta</taxon>
        <taxon>Tracheophyta</taxon>
        <taxon>Spermatophyta</taxon>
        <taxon>Magnoliopsida</taxon>
        <taxon>eudicotyledons</taxon>
        <taxon>Gunneridae</taxon>
        <taxon>Pentapetalae</taxon>
        <taxon>rosids</taxon>
        <taxon>fabids</taxon>
        <taxon>Fabales</taxon>
        <taxon>Fabaceae</taxon>
        <taxon>Papilionoideae</taxon>
        <taxon>50 kb inversion clade</taxon>
        <taxon>NPAAA clade</taxon>
        <taxon>indigoferoid/millettioid clade</taxon>
        <taxon>Phaseoleae</taxon>
        <taxon>Canavalia</taxon>
    </lineage>
</organism>
<dbReference type="EMBL" id="JAYMYQ010000004">
    <property type="protein sequence ID" value="KAK7338536.1"/>
    <property type="molecule type" value="Genomic_DNA"/>
</dbReference>
<proteinExistence type="predicted"/>
<gene>
    <name evidence="2" type="ORF">VNO77_19149</name>
</gene>
<comment type="caution">
    <text evidence="2">The sequence shown here is derived from an EMBL/GenBank/DDBJ whole genome shotgun (WGS) entry which is preliminary data.</text>
</comment>
<feature type="region of interest" description="Disordered" evidence="1">
    <location>
        <begin position="89"/>
        <end position="108"/>
    </location>
</feature>
<evidence type="ECO:0000313" key="3">
    <source>
        <dbReference type="Proteomes" id="UP001367508"/>
    </source>
</evidence>
<name>A0AAN9LM85_CANGL</name>
<evidence type="ECO:0000256" key="1">
    <source>
        <dbReference type="SAM" id="MobiDB-lite"/>
    </source>
</evidence>